<dbReference type="Pfam" id="PF00067">
    <property type="entry name" value="p450"/>
    <property type="match status" value="1"/>
</dbReference>
<dbReference type="Proteomes" id="UP000286997">
    <property type="component" value="Unassembled WGS sequence"/>
</dbReference>
<keyword evidence="5 7" id="KW-0408">Iron</keyword>
<dbReference type="PANTHER" id="PTHR24291">
    <property type="entry name" value="CYTOCHROME P450 FAMILY 4"/>
    <property type="match status" value="1"/>
</dbReference>
<evidence type="ECO:0000256" key="8">
    <source>
        <dbReference type="RuleBase" id="RU000461"/>
    </source>
</evidence>
<name>A0A3S2VQD0_9HYPH</name>
<evidence type="ECO:0000256" key="6">
    <source>
        <dbReference type="ARBA" id="ARBA00023033"/>
    </source>
</evidence>
<comment type="similarity">
    <text evidence="1 8">Belongs to the cytochrome P450 family.</text>
</comment>
<dbReference type="GO" id="GO:0020037">
    <property type="term" value="F:heme binding"/>
    <property type="evidence" value="ECO:0007669"/>
    <property type="project" value="InterPro"/>
</dbReference>
<dbReference type="Gene3D" id="1.10.630.10">
    <property type="entry name" value="Cytochrome P450"/>
    <property type="match status" value="1"/>
</dbReference>
<accession>A0A3S2VQD0</accession>
<evidence type="ECO:0000256" key="9">
    <source>
        <dbReference type="SAM" id="Phobius"/>
    </source>
</evidence>
<protein>
    <submittedName>
        <fullName evidence="10">Cytochrome P450</fullName>
    </submittedName>
</protein>
<gene>
    <name evidence="10" type="ORF">EOE48_22695</name>
</gene>
<dbReference type="SUPFAM" id="SSF48264">
    <property type="entry name" value="Cytochrome P450"/>
    <property type="match status" value="1"/>
</dbReference>
<dbReference type="PANTHER" id="PTHR24291:SF50">
    <property type="entry name" value="BIFUNCTIONAL ALBAFLAVENONE MONOOXYGENASE_TERPENE SYNTHASE"/>
    <property type="match status" value="1"/>
</dbReference>
<feature type="transmembrane region" description="Helical" evidence="9">
    <location>
        <begin position="405"/>
        <end position="428"/>
    </location>
</feature>
<keyword evidence="9" id="KW-0812">Transmembrane</keyword>
<sequence length="462" mass="50905">MNAHPSFPRSGAVPLARVVPPAGPLGTLALLRTVVRNPIEAWPREVFHEPLLPTTFLGRASLFVMDPALVRAVLVDQADGFEKSEAFRRSLSPALGDAILTADGARWRWQRRAAAPIFRNERIRGFLPAMVGAAERMRDRLAALPASAEVDLSAELMRTTFDIIVETMLSGHGRIDVARVAKGVTDYLESTSWVFALTLAGAPAWMPYPGRRRAETAKHYLRDELARLVAEGRRDGTEGRSDLLSLLLTARDPETGRAMDDTDVADNLLTFVTAGHETTALALTWALYILALHPETEAAVAEEVRTVVGDGAPTADDVDALTYTRQVIQEAMRLYPPAPVVVRAALDDLDLGGHRILKGTPITIPIYAIHRHARLWNEPDRFDPARFAPEAAKARDRYSYLPFGAGPRICIGLSFAMMEAVAILAVLVRDLRFRLRPGFVPTLKQRITLRPAEGMPMRVGRR</sequence>
<dbReference type="InterPro" id="IPR001128">
    <property type="entry name" value="Cyt_P450"/>
</dbReference>
<dbReference type="PRINTS" id="PR00463">
    <property type="entry name" value="EP450I"/>
</dbReference>
<dbReference type="OrthoDB" id="9764248at2"/>
<keyword evidence="11" id="KW-1185">Reference proteome</keyword>
<dbReference type="InterPro" id="IPR050196">
    <property type="entry name" value="Cytochrome_P450_Monoox"/>
</dbReference>
<keyword evidence="4 8" id="KW-0560">Oxidoreductase</keyword>
<evidence type="ECO:0000256" key="3">
    <source>
        <dbReference type="ARBA" id="ARBA00022723"/>
    </source>
</evidence>
<evidence type="ECO:0000313" key="11">
    <source>
        <dbReference type="Proteomes" id="UP000286997"/>
    </source>
</evidence>
<dbReference type="GO" id="GO:0005506">
    <property type="term" value="F:iron ion binding"/>
    <property type="evidence" value="ECO:0007669"/>
    <property type="project" value="InterPro"/>
</dbReference>
<dbReference type="RefSeq" id="WP_127733161.1">
    <property type="nucleotide sequence ID" value="NZ_SACP01000029.1"/>
</dbReference>
<evidence type="ECO:0000256" key="5">
    <source>
        <dbReference type="ARBA" id="ARBA00023004"/>
    </source>
</evidence>
<reference evidence="10 11" key="1">
    <citation type="submission" date="2019-01" db="EMBL/GenBank/DDBJ databases">
        <authorList>
            <person name="Chen W.-M."/>
        </authorList>
    </citation>
    <scope>NUCLEOTIDE SEQUENCE [LARGE SCALE GENOMIC DNA]</scope>
    <source>
        <strain evidence="10 11">TER-1</strain>
    </source>
</reference>
<feature type="binding site" description="axial binding residue" evidence="7">
    <location>
        <position position="410"/>
    </location>
    <ligand>
        <name>heme</name>
        <dbReference type="ChEBI" id="CHEBI:30413"/>
    </ligand>
    <ligandPart>
        <name>Fe</name>
        <dbReference type="ChEBI" id="CHEBI:18248"/>
    </ligandPart>
</feature>
<dbReference type="PROSITE" id="PS00086">
    <property type="entry name" value="CYTOCHROME_P450"/>
    <property type="match status" value="1"/>
</dbReference>
<keyword evidence="6 8" id="KW-0503">Monooxygenase</keyword>
<evidence type="ECO:0000256" key="1">
    <source>
        <dbReference type="ARBA" id="ARBA00010617"/>
    </source>
</evidence>
<organism evidence="10 11">
    <name type="scientific">Methylobacterium oryzihabitans</name>
    <dbReference type="NCBI Taxonomy" id="2499852"/>
    <lineage>
        <taxon>Bacteria</taxon>
        <taxon>Pseudomonadati</taxon>
        <taxon>Pseudomonadota</taxon>
        <taxon>Alphaproteobacteria</taxon>
        <taxon>Hyphomicrobiales</taxon>
        <taxon>Methylobacteriaceae</taxon>
        <taxon>Methylobacterium</taxon>
    </lineage>
</organism>
<dbReference type="GO" id="GO:0016705">
    <property type="term" value="F:oxidoreductase activity, acting on paired donors, with incorporation or reduction of molecular oxygen"/>
    <property type="evidence" value="ECO:0007669"/>
    <property type="project" value="InterPro"/>
</dbReference>
<dbReference type="InterPro" id="IPR017972">
    <property type="entry name" value="Cyt_P450_CS"/>
</dbReference>
<keyword evidence="9" id="KW-1133">Transmembrane helix</keyword>
<evidence type="ECO:0000313" key="10">
    <source>
        <dbReference type="EMBL" id="RVU14548.1"/>
    </source>
</evidence>
<evidence type="ECO:0000256" key="7">
    <source>
        <dbReference type="PIRSR" id="PIRSR602401-1"/>
    </source>
</evidence>
<dbReference type="PRINTS" id="PR00385">
    <property type="entry name" value="P450"/>
</dbReference>
<proteinExistence type="inferred from homology"/>
<keyword evidence="9" id="KW-0472">Membrane</keyword>
<dbReference type="EMBL" id="SACP01000029">
    <property type="protein sequence ID" value="RVU14548.1"/>
    <property type="molecule type" value="Genomic_DNA"/>
</dbReference>
<comment type="caution">
    <text evidence="10">The sequence shown here is derived from an EMBL/GenBank/DDBJ whole genome shotgun (WGS) entry which is preliminary data.</text>
</comment>
<evidence type="ECO:0000256" key="4">
    <source>
        <dbReference type="ARBA" id="ARBA00023002"/>
    </source>
</evidence>
<dbReference type="InterPro" id="IPR002401">
    <property type="entry name" value="Cyt_P450_E_grp-I"/>
</dbReference>
<comment type="cofactor">
    <cofactor evidence="7">
        <name>heme</name>
        <dbReference type="ChEBI" id="CHEBI:30413"/>
    </cofactor>
</comment>
<dbReference type="InterPro" id="IPR036396">
    <property type="entry name" value="Cyt_P450_sf"/>
</dbReference>
<keyword evidence="2 7" id="KW-0349">Heme</keyword>
<dbReference type="GO" id="GO:0004497">
    <property type="term" value="F:monooxygenase activity"/>
    <property type="evidence" value="ECO:0007669"/>
    <property type="project" value="UniProtKB-KW"/>
</dbReference>
<evidence type="ECO:0000256" key="2">
    <source>
        <dbReference type="ARBA" id="ARBA00022617"/>
    </source>
</evidence>
<dbReference type="AlphaFoldDB" id="A0A3S2VQD0"/>
<keyword evidence="3 7" id="KW-0479">Metal-binding</keyword>